<proteinExistence type="predicted"/>
<dbReference type="AlphaFoldDB" id="A0A1V9U159"/>
<accession>A0A1V9U159</accession>
<reference evidence="1 2" key="1">
    <citation type="submission" date="2017-03" db="EMBL/GenBank/DDBJ databases">
        <title>Phylogenomics and comparative genomics of Lactobacillus salivarius, a mammalian gut commensal.</title>
        <authorList>
            <person name="Harris H.M."/>
        </authorList>
    </citation>
    <scope>NUCLEOTIDE SEQUENCE [LARGE SCALE GENOMIC DNA]</scope>
    <source>
        <strain evidence="1 2">AH4231</strain>
    </source>
</reference>
<gene>
    <name evidence="1" type="ORF">B6U37_03910</name>
</gene>
<dbReference type="EMBL" id="NBEY01000032">
    <property type="protein sequence ID" value="OQR25640.1"/>
    <property type="molecule type" value="Genomic_DNA"/>
</dbReference>
<organism evidence="1 2">
    <name type="scientific">Ligilactobacillus salivarius</name>
    <dbReference type="NCBI Taxonomy" id="1624"/>
    <lineage>
        <taxon>Bacteria</taxon>
        <taxon>Bacillati</taxon>
        <taxon>Bacillota</taxon>
        <taxon>Bacilli</taxon>
        <taxon>Lactobacillales</taxon>
        <taxon>Lactobacillaceae</taxon>
        <taxon>Ligilactobacillus</taxon>
    </lineage>
</organism>
<name>A0A1V9U159_9LACO</name>
<dbReference type="RefSeq" id="WP_081515710.1">
    <property type="nucleotide sequence ID" value="NZ_NBEW01000031.1"/>
</dbReference>
<dbReference type="Proteomes" id="UP000192353">
    <property type="component" value="Unassembled WGS sequence"/>
</dbReference>
<sequence>MFINTKKFKGCEDEILETFDRYNFNINQAKYVLEHVTERLNSHAYIVFPDYKEGDLNGSITSKR</sequence>
<evidence type="ECO:0000313" key="1">
    <source>
        <dbReference type="EMBL" id="OQR25640.1"/>
    </source>
</evidence>
<protein>
    <submittedName>
        <fullName evidence="1">Uncharacterized protein</fullName>
    </submittedName>
</protein>
<comment type="caution">
    <text evidence="1">The sequence shown here is derived from an EMBL/GenBank/DDBJ whole genome shotgun (WGS) entry which is preliminary data.</text>
</comment>
<evidence type="ECO:0000313" key="2">
    <source>
        <dbReference type="Proteomes" id="UP000192353"/>
    </source>
</evidence>